<organism evidence="1 2">
    <name type="scientific">Dyella soli</name>
    <dbReference type="NCBI Taxonomy" id="522319"/>
    <lineage>
        <taxon>Bacteria</taxon>
        <taxon>Pseudomonadati</taxon>
        <taxon>Pseudomonadota</taxon>
        <taxon>Gammaproteobacteria</taxon>
        <taxon>Lysobacterales</taxon>
        <taxon>Rhodanobacteraceae</taxon>
        <taxon>Dyella</taxon>
    </lineage>
</organism>
<dbReference type="Gene3D" id="3.40.50.720">
    <property type="entry name" value="NAD(P)-binding Rossmann-like Domain"/>
    <property type="match status" value="1"/>
</dbReference>
<gene>
    <name evidence="1" type="ORF">EZM97_03390</name>
</gene>
<name>A0A4R0YST7_9GAMM</name>
<dbReference type="AlphaFoldDB" id="A0A4R0YST7"/>
<reference evidence="1 2" key="1">
    <citation type="submission" date="2019-02" db="EMBL/GenBank/DDBJ databases">
        <title>Dyella amyloliquefaciens sp. nov., isolated from forest soil.</title>
        <authorList>
            <person name="Gao Z.-H."/>
            <person name="Qiu L.-H."/>
        </authorList>
    </citation>
    <scope>NUCLEOTIDE SEQUENCE [LARGE SCALE GENOMIC DNA]</scope>
    <source>
        <strain evidence="1 2">KACC 12747</strain>
    </source>
</reference>
<dbReference type="SUPFAM" id="SSF51735">
    <property type="entry name" value="NAD(P)-binding Rossmann-fold domains"/>
    <property type="match status" value="1"/>
</dbReference>
<dbReference type="PANTHER" id="PTHR14097:SF7">
    <property type="entry name" value="OXIDOREDUCTASE HTATIP2"/>
    <property type="match status" value="1"/>
</dbReference>
<evidence type="ECO:0000313" key="2">
    <source>
        <dbReference type="Proteomes" id="UP000291822"/>
    </source>
</evidence>
<dbReference type="Proteomes" id="UP000291822">
    <property type="component" value="Unassembled WGS sequence"/>
</dbReference>
<dbReference type="EMBL" id="SJTG01000001">
    <property type="protein sequence ID" value="TCI12405.1"/>
    <property type="molecule type" value="Genomic_DNA"/>
</dbReference>
<protein>
    <submittedName>
        <fullName evidence="1">Oxidoreductase</fullName>
    </submittedName>
</protein>
<dbReference type="InterPro" id="IPR036291">
    <property type="entry name" value="NAD(P)-bd_dom_sf"/>
</dbReference>
<sequence length="214" mass="23478">MPDTTPHHVLLAGSTGLTGGFVLQALKADASVQRIVAPTRHPLPMAARLENPVGPLQRLLPGLTPPMDIAICCLGTTIKHAGSREAFRMTDFDLPVAIGMRARRLGARHYVVISSLGADATARTFYTRVKGEMELALRKQDWPQLTIVRPSLIVGQRQEFRLGERLATPLSLLLPGRWRGIRVESLARAIWRLACTPGEGVRVVESEELRRIGA</sequence>
<dbReference type="PANTHER" id="PTHR14097">
    <property type="entry name" value="OXIDOREDUCTASE HTATIP2"/>
    <property type="match status" value="1"/>
</dbReference>
<accession>A0A4R0YST7</accession>
<proteinExistence type="predicted"/>
<comment type="caution">
    <text evidence="1">The sequence shown here is derived from an EMBL/GenBank/DDBJ whole genome shotgun (WGS) entry which is preliminary data.</text>
</comment>
<dbReference type="RefSeq" id="WP_131150815.1">
    <property type="nucleotide sequence ID" value="NZ_SJTG01000001.1"/>
</dbReference>
<keyword evidence="2" id="KW-1185">Reference proteome</keyword>
<evidence type="ECO:0000313" key="1">
    <source>
        <dbReference type="EMBL" id="TCI12405.1"/>
    </source>
</evidence>